<dbReference type="AlphaFoldDB" id="Q6K8A5"/>
<feature type="compositionally biased region" description="Basic residues" evidence="1">
    <location>
        <begin position="66"/>
        <end position="78"/>
    </location>
</feature>
<gene>
    <name evidence="2" type="primary">OJ1756_H07.36</name>
</gene>
<dbReference type="Proteomes" id="UP000000763">
    <property type="component" value="Chromosome 2"/>
</dbReference>
<sequence>MELRWVSATGKGWTGWSLTLRSRERRRRRSSTAEAAARGGWSGCRRWTEKTNAATALQATAERGRGGGRKRRGRELYL</sequence>
<reference evidence="3" key="2">
    <citation type="journal article" date="2008" name="Nucleic Acids Res.">
        <title>The rice annotation project database (RAP-DB): 2008 update.</title>
        <authorList>
            <consortium name="The rice annotation project (RAP)"/>
        </authorList>
    </citation>
    <scope>GENOME REANNOTATION</scope>
    <source>
        <strain evidence="3">cv. Nipponbare</strain>
    </source>
</reference>
<evidence type="ECO:0000256" key="1">
    <source>
        <dbReference type="SAM" id="MobiDB-lite"/>
    </source>
</evidence>
<proteinExistence type="predicted"/>
<accession>Q6K8A5</accession>
<organism evidence="2 3">
    <name type="scientific">Oryza sativa subsp. japonica</name>
    <name type="common">Rice</name>
    <dbReference type="NCBI Taxonomy" id="39947"/>
    <lineage>
        <taxon>Eukaryota</taxon>
        <taxon>Viridiplantae</taxon>
        <taxon>Streptophyta</taxon>
        <taxon>Embryophyta</taxon>
        <taxon>Tracheophyta</taxon>
        <taxon>Spermatophyta</taxon>
        <taxon>Magnoliopsida</taxon>
        <taxon>Liliopsida</taxon>
        <taxon>Poales</taxon>
        <taxon>Poaceae</taxon>
        <taxon>BOP clade</taxon>
        <taxon>Oryzoideae</taxon>
        <taxon>Oryzeae</taxon>
        <taxon>Oryzinae</taxon>
        <taxon>Oryza</taxon>
        <taxon>Oryza sativa</taxon>
    </lineage>
</organism>
<protein>
    <submittedName>
        <fullName evidence="2">Uncharacterized protein</fullName>
    </submittedName>
</protein>
<name>Q6K8A5_ORYSJ</name>
<feature type="region of interest" description="Disordered" evidence="1">
    <location>
        <begin position="55"/>
        <end position="78"/>
    </location>
</feature>
<dbReference type="EMBL" id="AP004168">
    <property type="protein sequence ID" value="BAD21724.1"/>
    <property type="molecule type" value="Genomic_DNA"/>
</dbReference>
<evidence type="ECO:0000313" key="2">
    <source>
        <dbReference type="EMBL" id="BAD21724.1"/>
    </source>
</evidence>
<evidence type="ECO:0000313" key="3">
    <source>
        <dbReference type="Proteomes" id="UP000000763"/>
    </source>
</evidence>
<reference evidence="3" key="1">
    <citation type="journal article" date="2005" name="Nature">
        <title>The map-based sequence of the rice genome.</title>
        <authorList>
            <consortium name="International rice genome sequencing project (IRGSP)"/>
            <person name="Matsumoto T."/>
            <person name="Wu J."/>
            <person name="Kanamori H."/>
            <person name="Katayose Y."/>
            <person name="Fujisawa M."/>
            <person name="Namiki N."/>
            <person name="Mizuno H."/>
            <person name="Yamamoto K."/>
            <person name="Antonio B.A."/>
            <person name="Baba T."/>
            <person name="Sakata K."/>
            <person name="Nagamura Y."/>
            <person name="Aoki H."/>
            <person name="Arikawa K."/>
            <person name="Arita K."/>
            <person name="Bito T."/>
            <person name="Chiden Y."/>
            <person name="Fujitsuka N."/>
            <person name="Fukunaka R."/>
            <person name="Hamada M."/>
            <person name="Harada C."/>
            <person name="Hayashi A."/>
            <person name="Hijishita S."/>
            <person name="Honda M."/>
            <person name="Hosokawa S."/>
            <person name="Ichikawa Y."/>
            <person name="Idonuma A."/>
            <person name="Iijima M."/>
            <person name="Ikeda M."/>
            <person name="Ikeno M."/>
            <person name="Ito K."/>
            <person name="Ito S."/>
            <person name="Ito T."/>
            <person name="Ito Y."/>
            <person name="Ito Y."/>
            <person name="Iwabuchi A."/>
            <person name="Kamiya K."/>
            <person name="Karasawa W."/>
            <person name="Kurita K."/>
            <person name="Katagiri S."/>
            <person name="Kikuta A."/>
            <person name="Kobayashi H."/>
            <person name="Kobayashi N."/>
            <person name="Machita K."/>
            <person name="Maehara T."/>
            <person name="Masukawa M."/>
            <person name="Mizubayashi T."/>
            <person name="Mukai Y."/>
            <person name="Nagasaki H."/>
            <person name="Nagata Y."/>
            <person name="Naito S."/>
            <person name="Nakashima M."/>
            <person name="Nakama Y."/>
            <person name="Nakamichi Y."/>
            <person name="Nakamura M."/>
            <person name="Meguro A."/>
            <person name="Negishi M."/>
            <person name="Ohta I."/>
            <person name="Ohta T."/>
            <person name="Okamoto M."/>
            <person name="Ono N."/>
            <person name="Saji S."/>
            <person name="Sakaguchi M."/>
            <person name="Sakai K."/>
            <person name="Shibata M."/>
            <person name="Shimokawa T."/>
            <person name="Song J."/>
            <person name="Takazaki Y."/>
            <person name="Terasawa K."/>
            <person name="Tsugane M."/>
            <person name="Tsuji K."/>
            <person name="Ueda S."/>
            <person name="Waki K."/>
            <person name="Yamagata H."/>
            <person name="Yamamoto M."/>
            <person name="Yamamoto S."/>
            <person name="Yamane H."/>
            <person name="Yoshiki S."/>
            <person name="Yoshihara R."/>
            <person name="Yukawa K."/>
            <person name="Zhong H."/>
            <person name="Yano M."/>
            <person name="Yuan Q."/>
            <person name="Ouyang S."/>
            <person name="Liu J."/>
            <person name="Jones K.M."/>
            <person name="Gansberger K."/>
            <person name="Moffat K."/>
            <person name="Hill J."/>
            <person name="Bera J."/>
            <person name="Fadrosh D."/>
            <person name="Jin S."/>
            <person name="Johri S."/>
            <person name="Kim M."/>
            <person name="Overton L."/>
            <person name="Reardon M."/>
            <person name="Tsitrin T."/>
            <person name="Vuong H."/>
            <person name="Weaver B."/>
            <person name="Ciecko A."/>
            <person name="Tallon L."/>
            <person name="Jackson J."/>
            <person name="Pai G."/>
            <person name="Aken S.V."/>
            <person name="Utterback T."/>
            <person name="Reidmuller S."/>
            <person name="Feldblyum T."/>
            <person name="Hsiao J."/>
            <person name="Zismann V."/>
            <person name="Iobst S."/>
            <person name="de Vazeille A.R."/>
            <person name="Buell C.R."/>
            <person name="Ying K."/>
            <person name="Li Y."/>
            <person name="Lu T."/>
            <person name="Huang Y."/>
            <person name="Zhao Q."/>
            <person name="Feng Q."/>
            <person name="Zhang L."/>
            <person name="Zhu J."/>
            <person name="Weng Q."/>
            <person name="Mu J."/>
            <person name="Lu Y."/>
            <person name="Fan D."/>
            <person name="Liu Y."/>
            <person name="Guan J."/>
            <person name="Zhang Y."/>
            <person name="Yu S."/>
            <person name="Liu X."/>
            <person name="Zhang Y."/>
            <person name="Hong G."/>
            <person name="Han B."/>
            <person name="Choisne N."/>
            <person name="Demange N."/>
            <person name="Orjeda G."/>
            <person name="Samain S."/>
            <person name="Cattolico L."/>
            <person name="Pelletier E."/>
            <person name="Couloux A."/>
            <person name="Segurens B."/>
            <person name="Wincker P."/>
            <person name="D'Hont A."/>
            <person name="Scarpelli C."/>
            <person name="Weissenbach J."/>
            <person name="Salanoubat M."/>
            <person name="Quetier F."/>
            <person name="Yu Y."/>
            <person name="Kim H.R."/>
            <person name="Rambo T."/>
            <person name="Currie J."/>
            <person name="Collura K."/>
            <person name="Luo M."/>
            <person name="Yang T."/>
            <person name="Ammiraju J.S.S."/>
            <person name="Engler F."/>
            <person name="Soderlund C."/>
            <person name="Wing R.A."/>
            <person name="Palmer L.E."/>
            <person name="de la Bastide M."/>
            <person name="Spiegel L."/>
            <person name="Nascimento L."/>
            <person name="Zutavern T."/>
            <person name="O'Shaughnessy A."/>
            <person name="Dike S."/>
            <person name="Dedhia N."/>
            <person name="Preston R."/>
            <person name="Balija V."/>
            <person name="McCombie W.R."/>
            <person name="Chow T."/>
            <person name="Chen H."/>
            <person name="Chung M."/>
            <person name="Chen C."/>
            <person name="Shaw J."/>
            <person name="Wu H."/>
            <person name="Hsiao K."/>
            <person name="Chao Y."/>
            <person name="Chu M."/>
            <person name="Cheng C."/>
            <person name="Hour A."/>
            <person name="Lee P."/>
            <person name="Lin S."/>
            <person name="Lin Y."/>
            <person name="Liou J."/>
            <person name="Liu S."/>
            <person name="Hsing Y."/>
            <person name="Raghuvanshi S."/>
            <person name="Mohanty A."/>
            <person name="Bharti A.K."/>
            <person name="Gaur A."/>
            <person name="Gupta V."/>
            <person name="Kumar D."/>
            <person name="Ravi V."/>
            <person name="Vij S."/>
            <person name="Kapur A."/>
            <person name="Khurana P."/>
            <person name="Khurana P."/>
            <person name="Khurana J.P."/>
            <person name="Tyagi A.K."/>
            <person name="Gaikwad K."/>
            <person name="Singh A."/>
            <person name="Dalal V."/>
            <person name="Srivastava S."/>
            <person name="Dixit A."/>
            <person name="Pal A.K."/>
            <person name="Ghazi I.A."/>
            <person name="Yadav M."/>
            <person name="Pandit A."/>
            <person name="Bhargava A."/>
            <person name="Sureshbabu K."/>
            <person name="Batra K."/>
            <person name="Sharma T.R."/>
            <person name="Mohapatra T."/>
            <person name="Singh N.K."/>
            <person name="Messing J."/>
            <person name="Nelson A.B."/>
            <person name="Fuks G."/>
            <person name="Kavchok S."/>
            <person name="Keizer G."/>
            <person name="Linton E."/>
            <person name="Llaca V."/>
            <person name="Song R."/>
            <person name="Tanyolac B."/>
            <person name="Young S."/>
            <person name="Ho-Il K."/>
            <person name="Hahn J.H."/>
            <person name="Sangsakoo G."/>
            <person name="Vanavichit A."/>
            <person name="de Mattos Luiz.A.T."/>
            <person name="Zimmer P.D."/>
            <person name="Malone G."/>
            <person name="Dellagostin O."/>
            <person name="de Oliveira A.C."/>
            <person name="Bevan M."/>
            <person name="Bancroft I."/>
            <person name="Minx P."/>
            <person name="Cordum H."/>
            <person name="Wilson R."/>
            <person name="Cheng Z."/>
            <person name="Jin W."/>
            <person name="Jiang J."/>
            <person name="Leong S.A."/>
            <person name="Iwama H."/>
            <person name="Gojobori T."/>
            <person name="Itoh T."/>
            <person name="Niimura Y."/>
            <person name="Fujii Y."/>
            <person name="Habara T."/>
            <person name="Sakai H."/>
            <person name="Sato Y."/>
            <person name="Wilson G."/>
            <person name="Kumar K."/>
            <person name="McCouch S."/>
            <person name="Juretic N."/>
            <person name="Hoen D."/>
            <person name="Wright S."/>
            <person name="Bruskiewich R."/>
            <person name="Bureau T."/>
            <person name="Miyao A."/>
            <person name="Hirochika H."/>
            <person name="Nishikawa T."/>
            <person name="Kadowaki K."/>
            <person name="Sugiura M."/>
            <person name="Burr B."/>
            <person name="Sasaki T."/>
        </authorList>
    </citation>
    <scope>NUCLEOTIDE SEQUENCE [LARGE SCALE GENOMIC DNA]</scope>
    <source>
        <strain evidence="3">cv. Nipponbare</strain>
    </source>
</reference>